<dbReference type="PRINTS" id="PR00344">
    <property type="entry name" value="BCTRLSENSOR"/>
</dbReference>
<dbReference type="Pfam" id="PF00512">
    <property type="entry name" value="HisKA"/>
    <property type="match status" value="1"/>
</dbReference>
<dbReference type="InterPro" id="IPR036890">
    <property type="entry name" value="HATPase_C_sf"/>
</dbReference>
<evidence type="ECO:0000256" key="1">
    <source>
        <dbReference type="ARBA" id="ARBA00000085"/>
    </source>
</evidence>
<protein>
    <recommendedName>
        <fullName evidence="2">histidine kinase</fullName>
        <ecNumber evidence="2">2.7.13.3</ecNumber>
    </recommendedName>
</protein>
<dbReference type="InterPro" id="IPR013656">
    <property type="entry name" value="PAS_4"/>
</dbReference>
<dbReference type="PROSITE" id="PS50109">
    <property type="entry name" value="HIS_KIN"/>
    <property type="match status" value="1"/>
</dbReference>
<dbReference type="InterPro" id="IPR036097">
    <property type="entry name" value="HisK_dim/P_sf"/>
</dbReference>
<dbReference type="GO" id="GO:0016301">
    <property type="term" value="F:kinase activity"/>
    <property type="evidence" value="ECO:0007669"/>
    <property type="project" value="UniProtKB-KW"/>
</dbReference>
<reference evidence="9 10" key="1">
    <citation type="submission" date="2022-09" db="EMBL/GenBank/DDBJ databases">
        <title>Enrichment on poylsaccharides allowed isolation of novel metabolic and taxonomic groups of Haloarchaea.</title>
        <authorList>
            <person name="Sorokin D.Y."/>
            <person name="Elcheninov A.G."/>
            <person name="Khizhniak T.V."/>
            <person name="Kolganova T.V."/>
            <person name="Kublanov I.V."/>
        </authorList>
    </citation>
    <scope>NUCLEOTIDE SEQUENCE [LARGE SCALE GENOMIC DNA]</scope>
    <source>
        <strain evidence="9 10">AArc-m2/3/4</strain>
    </source>
</reference>
<evidence type="ECO:0000256" key="4">
    <source>
        <dbReference type="ARBA" id="ARBA00022679"/>
    </source>
</evidence>
<dbReference type="InterPro" id="IPR005467">
    <property type="entry name" value="His_kinase_dom"/>
</dbReference>
<dbReference type="SUPFAM" id="SSF55785">
    <property type="entry name" value="PYP-like sensor domain (PAS domain)"/>
    <property type="match status" value="1"/>
</dbReference>
<keyword evidence="5 9" id="KW-0418">Kinase</keyword>
<dbReference type="EMBL" id="JAOPKB010000026">
    <property type="protein sequence ID" value="MCU4975844.1"/>
    <property type="molecule type" value="Genomic_DNA"/>
</dbReference>
<evidence type="ECO:0000313" key="9">
    <source>
        <dbReference type="EMBL" id="MCU4975844.1"/>
    </source>
</evidence>
<keyword evidence="7" id="KW-0175">Coiled coil</keyword>
<dbReference type="PANTHER" id="PTHR43711">
    <property type="entry name" value="TWO-COMPONENT HISTIDINE KINASE"/>
    <property type="match status" value="1"/>
</dbReference>
<dbReference type="SUPFAM" id="SSF55874">
    <property type="entry name" value="ATPase domain of HSP90 chaperone/DNA topoisomerase II/histidine kinase"/>
    <property type="match status" value="1"/>
</dbReference>
<keyword evidence="10" id="KW-1185">Reference proteome</keyword>
<dbReference type="EC" id="2.7.13.3" evidence="2"/>
<organism evidence="9 10">
    <name type="scientific">Natronoglomus mannanivorans</name>
    <dbReference type="NCBI Taxonomy" id="2979990"/>
    <lineage>
        <taxon>Archaea</taxon>
        <taxon>Methanobacteriati</taxon>
        <taxon>Methanobacteriota</taxon>
        <taxon>Stenosarchaea group</taxon>
        <taxon>Halobacteria</taxon>
        <taxon>Halobacteriales</taxon>
        <taxon>Natrialbaceae</taxon>
        <taxon>Natronoglomus</taxon>
    </lineage>
</organism>
<comment type="catalytic activity">
    <reaction evidence="1">
        <text>ATP + protein L-histidine = ADP + protein N-phospho-L-histidine.</text>
        <dbReference type="EC" id="2.7.13.3"/>
    </reaction>
</comment>
<dbReference type="Gene3D" id="3.30.450.20">
    <property type="entry name" value="PAS domain"/>
    <property type="match status" value="1"/>
</dbReference>
<evidence type="ECO:0000313" key="10">
    <source>
        <dbReference type="Proteomes" id="UP001320972"/>
    </source>
</evidence>
<dbReference type="Pfam" id="PF02518">
    <property type="entry name" value="HATPase_c"/>
    <property type="match status" value="1"/>
</dbReference>
<feature type="coiled-coil region" evidence="7">
    <location>
        <begin position="109"/>
        <end position="136"/>
    </location>
</feature>
<dbReference type="CDD" id="cd00082">
    <property type="entry name" value="HisKA"/>
    <property type="match status" value="1"/>
</dbReference>
<dbReference type="InterPro" id="IPR035965">
    <property type="entry name" value="PAS-like_dom_sf"/>
</dbReference>
<evidence type="ECO:0000256" key="7">
    <source>
        <dbReference type="SAM" id="Coils"/>
    </source>
</evidence>
<dbReference type="InterPro" id="IPR003661">
    <property type="entry name" value="HisK_dim/P_dom"/>
</dbReference>
<dbReference type="Proteomes" id="UP001320972">
    <property type="component" value="Unassembled WGS sequence"/>
</dbReference>
<sequence length="326" mass="36440">MKSQHPPPNGHQVLVNNFPNGVFVLFDAALYYRIVGPETLPFSGRKAMEMVDKQLSDLFPEETASELESELNATIDGESHSFDVDYDDRVHHIETRPVEIDGNPYGILVTQEVTEIRQTSQELKRQNERLDQFASMLSHDLRNPLSIAFGELEQYRETGDDECLDGIEEALERVEDLLVDMTELARPSSPAREYKPISVATIALNAWELIDTRTATLQTQDCITIGDRSQLQALFENLFRNAVGHGGENVTVRVGPMDDGFYVEDTGKGISREDREQVFEHGFTTGYGGSGIGLTIVKRVATEHNLEVTLAESIEGGARFEFRSST</sequence>
<keyword evidence="6" id="KW-0902">Two-component regulatory system</keyword>
<evidence type="ECO:0000256" key="3">
    <source>
        <dbReference type="ARBA" id="ARBA00022553"/>
    </source>
</evidence>
<dbReference type="SMART" id="SM00388">
    <property type="entry name" value="HisKA"/>
    <property type="match status" value="1"/>
</dbReference>
<dbReference type="InterPro" id="IPR050736">
    <property type="entry name" value="Sensor_HK_Regulatory"/>
</dbReference>
<keyword evidence="3" id="KW-0597">Phosphoprotein</keyword>
<accession>A0ABT2QLT8</accession>
<dbReference type="Pfam" id="PF08448">
    <property type="entry name" value="PAS_4"/>
    <property type="match status" value="1"/>
</dbReference>
<feature type="domain" description="Histidine kinase" evidence="8">
    <location>
        <begin position="136"/>
        <end position="326"/>
    </location>
</feature>
<keyword evidence="4" id="KW-0808">Transferase</keyword>
<dbReference type="Gene3D" id="1.10.287.130">
    <property type="match status" value="1"/>
</dbReference>
<dbReference type="InterPro" id="IPR004358">
    <property type="entry name" value="Sig_transdc_His_kin-like_C"/>
</dbReference>
<dbReference type="InterPro" id="IPR003594">
    <property type="entry name" value="HATPase_dom"/>
</dbReference>
<dbReference type="RefSeq" id="WP_338009430.1">
    <property type="nucleotide sequence ID" value="NZ_JAOPKB010000026.1"/>
</dbReference>
<dbReference type="PANTHER" id="PTHR43711:SF1">
    <property type="entry name" value="HISTIDINE KINASE 1"/>
    <property type="match status" value="1"/>
</dbReference>
<name>A0ABT2QLT8_9EURY</name>
<dbReference type="Gene3D" id="3.30.565.10">
    <property type="entry name" value="Histidine kinase-like ATPase, C-terminal domain"/>
    <property type="match status" value="1"/>
</dbReference>
<proteinExistence type="predicted"/>
<evidence type="ECO:0000256" key="2">
    <source>
        <dbReference type="ARBA" id="ARBA00012438"/>
    </source>
</evidence>
<comment type="caution">
    <text evidence="9">The sequence shown here is derived from an EMBL/GenBank/DDBJ whole genome shotgun (WGS) entry which is preliminary data.</text>
</comment>
<evidence type="ECO:0000259" key="8">
    <source>
        <dbReference type="PROSITE" id="PS50109"/>
    </source>
</evidence>
<dbReference type="SMART" id="SM00387">
    <property type="entry name" value="HATPase_c"/>
    <property type="match status" value="1"/>
</dbReference>
<dbReference type="SUPFAM" id="SSF47384">
    <property type="entry name" value="Homodimeric domain of signal transducing histidine kinase"/>
    <property type="match status" value="1"/>
</dbReference>
<gene>
    <name evidence="9" type="ORF">OB955_24495</name>
</gene>
<evidence type="ECO:0000256" key="5">
    <source>
        <dbReference type="ARBA" id="ARBA00022777"/>
    </source>
</evidence>
<evidence type="ECO:0000256" key="6">
    <source>
        <dbReference type="ARBA" id="ARBA00023012"/>
    </source>
</evidence>